<evidence type="ECO:0000313" key="11">
    <source>
        <dbReference type="Proteomes" id="UP000322214"/>
    </source>
</evidence>
<keyword evidence="11" id="KW-1185">Reference proteome</keyword>
<evidence type="ECO:0000256" key="5">
    <source>
        <dbReference type="ARBA" id="ARBA00022490"/>
    </source>
</evidence>
<dbReference type="PIRSF" id="PIRSF003107">
    <property type="entry name" value="PhoU"/>
    <property type="match status" value="1"/>
</dbReference>
<comment type="similarity">
    <text evidence="2 8">Belongs to the PhoU family.</text>
</comment>
<keyword evidence="5 8" id="KW-0963">Cytoplasm</keyword>
<dbReference type="RefSeq" id="WP_075084218.1">
    <property type="nucleotide sequence ID" value="NZ_CP042912.1"/>
</dbReference>
<feature type="domain" description="PhoU" evidence="9">
    <location>
        <begin position="120"/>
        <end position="203"/>
    </location>
</feature>
<keyword evidence="4 8" id="KW-0813">Transport</keyword>
<dbReference type="PANTHER" id="PTHR42930:SF3">
    <property type="entry name" value="PHOSPHATE-SPECIFIC TRANSPORT SYSTEM ACCESSORY PROTEIN PHOU"/>
    <property type="match status" value="1"/>
</dbReference>
<evidence type="ECO:0000256" key="4">
    <source>
        <dbReference type="ARBA" id="ARBA00022448"/>
    </source>
</evidence>
<dbReference type="SUPFAM" id="SSF109755">
    <property type="entry name" value="PhoU-like"/>
    <property type="match status" value="1"/>
</dbReference>
<reference evidence="10 11" key="1">
    <citation type="submission" date="2019-08" db="EMBL/GenBank/DDBJ databases">
        <title>Deep-cultivation of Planctomycetes and their phenomic and genomic characterization uncovers novel biology.</title>
        <authorList>
            <person name="Wiegand S."/>
            <person name="Jogler M."/>
            <person name="Boedeker C."/>
            <person name="Pinto D."/>
            <person name="Vollmers J."/>
            <person name="Rivas-Marin E."/>
            <person name="Kohn T."/>
            <person name="Peeters S.H."/>
            <person name="Heuer A."/>
            <person name="Rast P."/>
            <person name="Oberbeckmann S."/>
            <person name="Bunk B."/>
            <person name="Jeske O."/>
            <person name="Meyerdierks A."/>
            <person name="Storesund J.E."/>
            <person name="Kallscheuer N."/>
            <person name="Luecker S."/>
            <person name="Lage O.M."/>
            <person name="Pohl T."/>
            <person name="Merkel B.J."/>
            <person name="Hornburger P."/>
            <person name="Mueller R.-W."/>
            <person name="Bruemmer F."/>
            <person name="Labrenz M."/>
            <person name="Spormann A.M."/>
            <person name="Op den Camp H."/>
            <person name="Overmann J."/>
            <person name="Amann R."/>
            <person name="Jetten M.S.M."/>
            <person name="Mascher T."/>
            <person name="Medema M.H."/>
            <person name="Devos D.P."/>
            <person name="Kaster A.-K."/>
            <person name="Ovreas L."/>
            <person name="Rohde M."/>
            <person name="Galperin M.Y."/>
            <person name="Jogler C."/>
        </authorList>
    </citation>
    <scope>NUCLEOTIDE SEQUENCE [LARGE SCALE GENOMIC DNA]</scope>
    <source>
        <strain evidence="10 11">FC18</strain>
    </source>
</reference>
<comment type="function">
    <text evidence="7 8">Plays a role in the regulation of phosphate uptake.</text>
</comment>
<evidence type="ECO:0000256" key="6">
    <source>
        <dbReference type="ARBA" id="ARBA00022592"/>
    </source>
</evidence>
<keyword evidence="6 8" id="KW-0592">Phosphate transport</keyword>
<dbReference type="STRING" id="980251.GCA_001642875_01421"/>
<dbReference type="Proteomes" id="UP000322214">
    <property type="component" value="Chromosome"/>
</dbReference>
<dbReference type="EMBL" id="CP042912">
    <property type="protein sequence ID" value="QEG25120.1"/>
    <property type="molecule type" value="Genomic_DNA"/>
</dbReference>
<evidence type="ECO:0000256" key="1">
    <source>
        <dbReference type="ARBA" id="ARBA00004496"/>
    </source>
</evidence>
<dbReference type="GO" id="GO:0045936">
    <property type="term" value="P:negative regulation of phosphate metabolic process"/>
    <property type="evidence" value="ECO:0007669"/>
    <property type="project" value="InterPro"/>
</dbReference>
<evidence type="ECO:0000256" key="3">
    <source>
        <dbReference type="ARBA" id="ARBA00011738"/>
    </source>
</evidence>
<name>A0A5B9PIP5_9BACT</name>
<evidence type="ECO:0000313" key="10">
    <source>
        <dbReference type="EMBL" id="QEG25120.1"/>
    </source>
</evidence>
<dbReference type="GO" id="GO:0006817">
    <property type="term" value="P:phosphate ion transport"/>
    <property type="evidence" value="ECO:0007669"/>
    <property type="project" value="UniProtKB-KW"/>
</dbReference>
<dbReference type="KEGG" id="mff:MFFC18_50430"/>
<evidence type="ECO:0000259" key="9">
    <source>
        <dbReference type="Pfam" id="PF01895"/>
    </source>
</evidence>
<comment type="subunit">
    <text evidence="3 8">Homodimer.</text>
</comment>
<dbReference type="GO" id="GO:0030643">
    <property type="term" value="P:intracellular phosphate ion homeostasis"/>
    <property type="evidence" value="ECO:0007669"/>
    <property type="project" value="InterPro"/>
</dbReference>
<gene>
    <name evidence="10" type="ORF">MFFC18_50430</name>
</gene>
<evidence type="ECO:0000256" key="7">
    <source>
        <dbReference type="ARBA" id="ARBA00056181"/>
    </source>
</evidence>
<dbReference type="NCBIfam" id="TIGR02135">
    <property type="entry name" value="phoU_full"/>
    <property type="match status" value="1"/>
</dbReference>
<organism evidence="10 11">
    <name type="scientific">Mariniblastus fucicola</name>
    <dbReference type="NCBI Taxonomy" id="980251"/>
    <lineage>
        <taxon>Bacteria</taxon>
        <taxon>Pseudomonadati</taxon>
        <taxon>Planctomycetota</taxon>
        <taxon>Planctomycetia</taxon>
        <taxon>Pirellulales</taxon>
        <taxon>Pirellulaceae</taxon>
        <taxon>Mariniblastus</taxon>
    </lineage>
</organism>
<evidence type="ECO:0000256" key="8">
    <source>
        <dbReference type="PIRNR" id="PIRNR003107"/>
    </source>
</evidence>
<dbReference type="GO" id="GO:0005737">
    <property type="term" value="C:cytoplasm"/>
    <property type="evidence" value="ECO:0007669"/>
    <property type="project" value="UniProtKB-SubCell"/>
</dbReference>
<dbReference type="InterPro" id="IPR028366">
    <property type="entry name" value="PhoU"/>
</dbReference>
<comment type="subcellular location">
    <subcellularLocation>
        <location evidence="1 8">Cytoplasm</location>
    </subcellularLocation>
</comment>
<dbReference type="Gene3D" id="1.20.58.220">
    <property type="entry name" value="Phosphate transport system protein phou homolog 2, domain 2"/>
    <property type="match status" value="1"/>
</dbReference>
<dbReference type="FunFam" id="1.20.58.220:FF:000004">
    <property type="entry name" value="Phosphate-specific transport system accessory protein PhoU"/>
    <property type="match status" value="1"/>
</dbReference>
<dbReference type="Pfam" id="PF01895">
    <property type="entry name" value="PhoU"/>
    <property type="match status" value="2"/>
</dbReference>
<sequence>MSKHLQRELEQLNRKLMSLFGDVERMINLAKDALCNQKMELVDIIIASDFQVDEREVEIEEDCLKILALHQCVAADLRRLTTVLKINSDLERIADLACNIASRARDVHAYPYFPIPDYLPEMVTKACLMVRMSLDSFVDSDIELAKDVIKLDASVDEYHLSVISELRDLMKQDSGIVEPALHCFTAARQVERIADLAENIAEDMIYYIDGEIVRHHHEKIDQISEFDKEN</sequence>
<dbReference type="InterPro" id="IPR026022">
    <property type="entry name" value="PhoU_dom"/>
</dbReference>
<dbReference type="PANTHER" id="PTHR42930">
    <property type="entry name" value="PHOSPHATE-SPECIFIC TRANSPORT SYSTEM ACCESSORY PROTEIN PHOU"/>
    <property type="match status" value="1"/>
</dbReference>
<dbReference type="InterPro" id="IPR038078">
    <property type="entry name" value="PhoU-like_sf"/>
</dbReference>
<proteinExistence type="inferred from homology"/>
<dbReference type="AlphaFoldDB" id="A0A5B9PIP5"/>
<feature type="domain" description="PhoU" evidence="9">
    <location>
        <begin position="18"/>
        <end position="103"/>
    </location>
</feature>
<protein>
    <recommendedName>
        <fullName evidence="8">Phosphate-specific transport system accessory protein PhoU</fullName>
    </recommendedName>
</protein>
<dbReference type="OrthoDB" id="9814256at2"/>
<accession>A0A5B9PIP5</accession>
<evidence type="ECO:0000256" key="2">
    <source>
        <dbReference type="ARBA" id="ARBA00008107"/>
    </source>
</evidence>